<feature type="signal peptide" evidence="1">
    <location>
        <begin position="1"/>
        <end position="19"/>
    </location>
</feature>
<evidence type="ECO:0000313" key="2">
    <source>
        <dbReference type="EMBL" id="KAF1041719.1"/>
    </source>
</evidence>
<dbReference type="EMBL" id="WNDX01000109">
    <property type="protein sequence ID" value="KAF1041719.1"/>
    <property type="molecule type" value="Genomic_DNA"/>
</dbReference>
<dbReference type="SUPFAM" id="SSF49777">
    <property type="entry name" value="PEBP-like"/>
    <property type="match status" value="1"/>
</dbReference>
<keyword evidence="1" id="KW-0732">Signal</keyword>
<dbReference type="InterPro" id="IPR036610">
    <property type="entry name" value="PEBP-like_sf"/>
</dbReference>
<proteinExistence type="predicted"/>
<evidence type="ECO:0000256" key="1">
    <source>
        <dbReference type="SAM" id="SignalP"/>
    </source>
</evidence>
<protein>
    <recommendedName>
        <fullName evidence="4">YbhB/YbcL family Raf kinase inhibitor-like protein</fullName>
    </recommendedName>
</protein>
<organism evidence="2 3">
    <name type="scientific">Herbaspirillum frisingense</name>
    <dbReference type="NCBI Taxonomy" id="92645"/>
    <lineage>
        <taxon>Bacteria</taxon>
        <taxon>Pseudomonadati</taxon>
        <taxon>Pseudomonadota</taxon>
        <taxon>Betaproteobacteria</taxon>
        <taxon>Burkholderiales</taxon>
        <taxon>Oxalobacteraceae</taxon>
        <taxon>Herbaspirillum</taxon>
    </lineage>
</organism>
<evidence type="ECO:0000313" key="3">
    <source>
        <dbReference type="Proteomes" id="UP000462435"/>
    </source>
</evidence>
<comment type="caution">
    <text evidence="2">The sequence shown here is derived from an EMBL/GenBank/DDBJ whole genome shotgun (WGS) entry which is preliminary data.</text>
</comment>
<dbReference type="CDD" id="cd00865">
    <property type="entry name" value="PEBP_bact_arch"/>
    <property type="match status" value="1"/>
</dbReference>
<dbReference type="Gene3D" id="3.90.280.10">
    <property type="entry name" value="PEBP-like"/>
    <property type="match status" value="1"/>
</dbReference>
<dbReference type="InterPro" id="IPR008914">
    <property type="entry name" value="PEBP"/>
</dbReference>
<name>A0A7V8JTI6_9BURK</name>
<dbReference type="AlphaFoldDB" id="A0A7V8JTI6"/>
<evidence type="ECO:0008006" key="4">
    <source>
        <dbReference type="Google" id="ProtNLM"/>
    </source>
</evidence>
<dbReference type="NCBIfam" id="TIGR00481">
    <property type="entry name" value="YbhB/YbcL family Raf kinase inhibitor-like protein"/>
    <property type="match status" value="1"/>
</dbReference>
<sequence>MHKILAAALLSCTAFAAHAEEFTLTSADVKQDQSLSLNQVFNGFGCKGRNLSPQLSWQGEPAGTKSFAVTVYDPDAPTGSGWWHWTVFNIPAGVHSLPGAIGAQGEGLPEGAIQGRTDYGSSGFGGACPPEGDKPHHYHFVVWALKTDKLPLDAQTGGAMLGYMLNANVIAKAKLSATYGRSVSNEKAN</sequence>
<dbReference type="InterPro" id="IPR005247">
    <property type="entry name" value="YbhB_YbcL/LppC-like"/>
</dbReference>
<dbReference type="PANTHER" id="PTHR30289:SF1">
    <property type="entry name" value="PEBP (PHOSPHATIDYLETHANOLAMINE-BINDING PROTEIN) FAMILY PROTEIN"/>
    <property type="match status" value="1"/>
</dbReference>
<gene>
    <name evidence="2" type="ORF">GAK35_03148</name>
</gene>
<dbReference type="PANTHER" id="PTHR30289">
    <property type="entry name" value="UNCHARACTERIZED PROTEIN YBCL-RELATED"/>
    <property type="match status" value="1"/>
</dbReference>
<accession>A0A7V8JTI6</accession>
<dbReference type="NCBIfam" id="NF007330">
    <property type="entry name" value="PRK09818.1"/>
    <property type="match status" value="1"/>
</dbReference>
<reference evidence="3" key="1">
    <citation type="journal article" date="2020" name="MBio">
        <title>Horizontal gene transfer to a defensive symbiont with a reduced genome amongst a multipartite beetle microbiome.</title>
        <authorList>
            <person name="Waterworth S.C."/>
            <person name="Florez L.V."/>
            <person name="Rees E.R."/>
            <person name="Hertweck C."/>
            <person name="Kaltenpoth M."/>
            <person name="Kwan J.C."/>
        </authorList>
    </citation>
    <scope>NUCLEOTIDE SEQUENCE [LARGE SCALE GENOMIC DNA]</scope>
</reference>
<dbReference type="Pfam" id="PF01161">
    <property type="entry name" value="PBP"/>
    <property type="match status" value="1"/>
</dbReference>
<feature type="chain" id="PRO_5030651298" description="YbhB/YbcL family Raf kinase inhibitor-like protein" evidence="1">
    <location>
        <begin position="20"/>
        <end position="189"/>
    </location>
</feature>
<dbReference type="Proteomes" id="UP000462435">
    <property type="component" value="Unassembled WGS sequence"/>
</dbReference>